<accession>A0A6C0BL37</accession>
<reference evidence="1" key="1">
    <citation type="journal article" date="2020" name="Nature">
        <title>Giant virus diversity and host interactions through global metagenomics.</title>
        <authorList>
            <person name="Schulz F."/>
            <person name="Roux S."/>
            <person name="Paez-Espino D."/>
            <person name="Jungbluth S."/>
            <person name="Walsh D.A."/>
            <person name="Denef V.J."/>
            <person name="McMahon K.D."/>
            <person name="Konstantinidis K.T."/>
            <person name="Eloe-Fadrosh E.A."/>
            <person name="Kyrpides N.C."/>
            <person name="Woyke T."/>
        </authorList>
    </citation>
    <scope>NUCLEOTIDE SEQUENCE</scope>
    <source>
        <strain evidence="1">GVMAG-M-3300017651-5</strain>
    </source>
</reference>
<proteinExistence type="predicted"/>
<organism evidence="1">
    <name type="scientific">viral metagenome</name>
    <dbReference type="NCBI Taxonomy" id="1070528"/>
    <lineage>
        <taxon>unclassified sequences</taxon>
        <taxon>metagenomes</taxon>
        <taxon>organismal metagenomes</taxon>
    </lineage>
</organism>
<sequence length="38" mass="4548">MTFFQPQQSHLYSIILVISPTISQYYSMYDTSHDTIYQ</sequence>
<protein>
    <submittedName>
        <fullName evidence="1">Uncharacterized protein</fullName>
    </submittedName>
</protein>
<name>A0A6C0BL37_9ZZZZ</name>
<dbReference type="EMBL" id="MN739196">
    <property type="protein sequence ID" value="QHS93087.1"/>
    <property type="molecule type" value="Genomic_DNA"/>
</dbReference>
<dbReference type="AlphaFoldDB" id="A0A6C0BL37"/>
<evidence type="ECO:0000313" key="1">
    <source>
        <dbReference type="EMBL" id="QHS93087.1"/>
    </source>
</evidence>